<dbReference type="InterPro" id="IPR053175">
    <property type="entry name" value="DHMBA_Reg_Transcription_Factor"/>
</dbReference>
<dbReference type="EMBL" id="ML987192">
    <property type="protein sequence ID" value="KAF2252288.1"/>
    <property type="molecule type" value="Genomic_DNA"/>
</dbReference>
<accession>A0A6A6IQG0</accession>
<keyword evidence="1" id="KW-0539">Nucleus</keyword>
<proteinExistence type="predicted"/>
<dbReference type="Pfam" id="PF00172">
    <property type="entry name" value="Zn_clus"/>
    <property type="match status" value="1"/>
</dbReference>
<dbReference type="GO" id="GO:0008270">
    <property type="term" value="F:zinc ion binding"/>
    <property type="evidence" value="ECO:0007669"/>
    <property type="project" value="InterPro"/>
</dbReference>
<dbReference type="Gene3D" id="4.10.240.10">
    <property type="entry name" value="Zn(2)-C6 fungal-type DNA-binding domain"/>
    <property type="match status" value="1"/>
</dbReference>
<name>A0A6A6IQG0_9PLEO</name>
<dbReference type="PROSITE" id="PS00463">
    <property type="entry name" value="ZN2_CY6_FUNGAL_1"/>
    <property type="match status" value="1"/>
</dbReference>
<protein>
    <recommendedName>
        <fullName evidence="3">Zn(2)-C6 fungal-type domain-containing protein</fullName>
    </recommendedName>
</protein>
<dbReference type="InterPro" id="IPR036864">
    <property type="entry name" value="Zn2-C6_fun-type_DNA-bd_sf"/>
</dbReference>
<organism evidence="4 5">
    <name type="scientific">Trematosphaeria pertusa</name>
    <dbReference type="NCBI Taxonomy" id="390896"/>
    <lineage>
        <taxon>Eukaryota</taxon>
        <taxon>Fungi</taxon>
        <taxon>Dikarya</taxon>
        <taxon>Ascomycota</taxon>
        <taxon>Pezizomycotina</taxon>
        <taxon>Dothideomycetes</taxon>
        <taxon>Pleosporomycetidae</taxon>
        <taxon>Pleosporales</taxon>
        <taxon>Massarineae</taxon>
        <taxon>Trematosphaeriaceae</taxon>
        <taxon>Trematosphaeria</taxon>
    </lineage>
</organism>
<dbReference type="Proteomes" id="UP000800094">
    <property type="component" value="Unassembled WGS sequence"/>
</dbReference>
<evidence type="ECO:0000313" key="4">
    <source>
        <dbReference type="EMBL" id="KAF2252288.1"/>
    </source>
</evidence>
<dbReference type="SUPFAM" id="SSF57701">
    <property type="entry name" value="Zn2/Cys6 DNA-binding domain"/>
    <property type="match status" value="1"/>
</dbReference>
<dbReference type="AlphaFoldDB" id="A0A6A6IQG0"/>
<evidence type="ECO:0000256" key="1">
    <source>
        <dbReference type="ARBA" id="ARBA00023242"/>
    </source>
</evidence>
<dbReference type="GO" id="GO:0000981">
    <property type="term" value="F:DNA-binding transcription factor activity, RNA polymerase II-specific"/>
    <property type="evidence" value="ECO:0007669"/>
    <property type="project" value="InterPro"/>
</dbReference>
<evidence type="ECO:0000313" key="5">
    <source>
        <dbReference type="Proteomes" id="UP000800094"/>
    </source>
</evidence>
<evidence type="ECO:0000259" key="3">
    <source>
        <dbReference type="PROSITE" id="PS50048"/>
    </source>
</evidence>
<reference evidence="4" key="1">
    <citation type="journal article" date="2020" name="Stud. Mycol.">
        <title>101 Dothideomycetes genomes: a test case for predicting lifestyles and emergence of pathogens.</title>
        <authorList>
            <person name="Haridas S."/>
            <person name="Albert R."/>
            <person name="Binder M."/>
            <person name="Bloem J."/>
            <person name="Labutti K."/>
            <person name="Salamov A."/>
            <person name="Andreopoulos B."/>
            <person name="Baker S."/>
            <person name="Barry K."/>
            <person name="Bills G."/>
            <person name="Bluhm B."/>
            <person name="Cannon C."/>
            <person name="Castanera R."/>
            <person name="Culley D."/>
            <person name="Daum C."/>
            <person name="Ezra D."/>
            <person name="Gonzalez J."/>
            <person name="Henrissat B."/>
            <person name="Kuo A."/>
            <person name="Liang C."/>
            <person name="Lipzen A."/>
            <person name="Lutzoni F."/>
            <person name="Magnuson J."/>
            <person name="Mondo S."/>
            <person name="Nolan M."/>
            <person name="Ohm R."/>
            <person name="Pangilinan J."/>
            <person name="Park H.-J."/>
            <person name="Ramirez L."/>
            <person name="Alfaro M."/>
            <person name="Sun H."/>
            <person name="Tritt A."/>
            <person name="Yoshinaga Y."/>
            <person name="Zwiers L.-H."/>
            <person name="Turgeon B."/>
            <person name="Goodwin S."/>
            <person name="Spatafora J."/>
            <person name="Crous P."/>
            <person name="Grigoriev I."/>
        </authorList>
    </citation>
    <scope>NUCLEOTIDE SEQUENCE</scope>
    <source>
        <strain evidence="4">CBS 122368</strain>
    </source>
</reference>
<feature type="region of interest" description="Disordered" evidence="2">
    <location>
        <begin position="57"/>
        <end position="76"/>
    </location>
</feature>
<feature type="domain" description="Zn(2)-C6 fungal-type" evidence="3">
    <location>
        <begin position="10"/>
        <end position="39"/>
    </location>
</feature>
<keyword evidence="5" id="KW-1185">Reference proteome</keyword>
<feature type="compositionally biased region" description="Polar residues" evidence="2">
    <location>
        <begin position="65"/>
        <end position="75"/>
    </location>
</feature>
<dbReference type="RefSeq" id="XP_033687292.1">
    <property type="nucleotide sequence ID" value="XM_033824797.1"/>
</dbReference>
<dbReference type="GeneID" id="54578127"/>
<dbReference type="SMART" id="SM00066">
    <property type="entry name" value="GAL4"/>
    <property type="match status" value="1"/>
</dbReference>
<dbReference type="InterPro" id="IPR001138">
    <property type="entry name" value="Zn2Cys6_DnaBD"/>
</dbReference>
<evidence type="ECO:0000256" key="2">
    <source>
        <dbReference type="SAM" id="MobiDB-lite"/>
    </source>
</evidence>
<sequence length="502" mass="56415">MVFRGKPSKACQRCRDRKLRCDLRKPTCTSCLRVGLKCTGYRDTETLRISDQTQAVRSKALSKRPASTPSKSSQAPFKLSHLPLDLQAQARELFFAYYIADFSKGWDFLYPYFDPRLAPEHLSLSIDAASLAFLSHQVSSPSARNLGRQKYVAAIHELNTALQSVRTARKPTIFEASLLLDLFEKITNPATASDGTYRAHVDGAMALVKLRGLGHFTDNASLRALARLSLNAVICCLSKGDPIPSEIFDIRKHIAQFIDVSDPKWRLGGISIEMTDLVSERPDGALTPDERVRKCMELDKQLEQVALEASPTWSYERIFLSADDKRDMALDGFYDVYSTRQVTQMWNVLRLMRILLCEEIIDSSLTPPSGEYSADPRYATSAIASMVQEICASVPQMTDCEGAARHKLPPSGVNRQGSVHTHTTPHFLDAYILIFSLYIAAWSRNCPERSRDWVIAQLSRIAEHFGVKEAAIVVETLRRRDEKRRIGPWDAYRLLGSYAFAA</sequence>
<dbReference type="PROSITE" id="PS50048">
    <property type="entry name" value="ZN2_CY6_FUNGAL_2"/>
    <property type="match status" value="1"/>
</dbReference>
<dbReference type="CDD" id="cd00067">
    <property type="entry name" value="GAL4"/>
    <property type="match status" value="1"/>
</dbReference>
<dbReference type="PANTHER" id="PTHR38791:SF1">
    <property type="entry name" value="TRANSCRIPTION FACTOR, PUTATIVE-RELATED"/>
    <property type="match status" value="1"/>
</dbReference>
<dbReference type="PANTHER" id="PTHR38791">
    <property type="entry name" value="ZN(II)2CYS6 TRANSCRIPTION FACTOR (EUROFUNG)-RELATED-RELATED"/>
    <property type="match status" value="1"/>
</dbReference>
<gene>
    <name evidence="4" type="ORF">BU26DRAFT_452491</name>
</gene>
<dbReference type="OrthoDB" id="5429770at2759"/>